<name>A0ABY7WS87_9LACO</name>
<proteinExistence type="predicted"/>
<evidence type="ECO:0000313" key="1">
    <source>
        <dbReference type="EMBL" id="WDF82669.1"/>
    </source>
</evidence>
<dbReference type="EMBL" id="CP117884">
    <property type="protein sequence ID" value="WDF82669.1"/>
    <property type="molecule type" value="Genomic_DNA"/>
</dbReference>
<protein>
    <submittedName>
        <fullName evidence="1">Uncharacterized protein</fullName>
    </submittedName>
</protein>
<gene>
    <name evidence="1" type="ORF">PQ472_00035</name>
</gene>
<reference evidence="1 2" key="1">
    <citation type="submission" date="2023-02" db="EMBL/GenBank/DDBJ databases">
        <title>Genome sequence of Lacticaseibacillus sp. KACC 23028.</title>
        <authorList>
            <person name="Kim S."/>
            <person name="Heo J."/>
            <person name="Kwon S.-W."/>
        </authorList>
    </citation>
    <scope>NUCLEOTIDE SEQUENCE [LARGE SCALE GENOMIC DNA]</scope>
    <source>
        <strain evidence="1 2">KACC 23028</strain>
    </source>
</reference>
<organism evidence="1 2">
    <name type="scientific">Lacticaseibacillus pabuli</name>
    <dbReference type="NCBI Taxonomy" id="3025672"/>
    <lineage>
        <taxon>Bacteria</taxon>
        <taxon>Bacillati</taxon>
        <taxon>Bacillota</taxon>
        <taxon>Bacilli</taxon>
        <taxon>Lactobacillales</taxon>
        <taxon>Lactobacillaceae</taxon>
        <taxon>Lacticaseibacillus</taxon>
    </lineage>
</organism>
<accession>A0ABY7WS87</accession>
<dbReference type="Proteomes" id="UP001220377">
    <property type="component" value="Chromosome"/>
</dbReference>
<evidence type="ECO:0000313" key="2">
    <source>
        <dbReference type="Proteomes" id="UP001220377"/>
    </source>
</evidence>
<sequence length="149" mass="16962">MRKNIHPNEYVELVYQLRKNVINNISSLSASTLQFLVSSFNGKVADTMIFKALQNDSEIMNKLSLLASIPVLIETCILEALYTEQNEDVISLLRVYILIASHSDLFLMFDQINECLNQFSDEQKGSLHDLQLIVTRILNAKEPENETSV</sequence>
<dbReference type="RefSeq" id="WP_274260301.1">
    <property type="nucleotide sequence ID" value="NZ_CP117884.1"/>
</dbReference>
<keyword evidence="2" id="KW-1185">Reference proteome</keyword>